<keyword evidence="3" id="KW-1185">Reference proteome</keyword>
<feature type="transmembrane region" description="Helical" evidence="1">
    <location>
        <begin position="55"/>
        <end position="72"/>
    </location>
</feature>
<dbReference type="OrthoDB" id="1452530at2"/>
<keyword evidence="1" id="KW-0812">Transmembrane</keyword>
<keyword evidence="1" id="KW-0472">Membrane</keyword>
<evidence type="ECO:0000256" key="1">
    <source>
        <dbReference type="SAM" id="Phobius"/>
    </source>
</evidence>
<feature type="transmembrane region" description="Helical" evidence="1">
    <location>
        <begin position="315"/>
        <end position="335"/>
    </location>
</feature>
<keyword evidence="1" id="KW-1133">Transmembrane helix</keyword>
<sequence length="344" mass="39482">MDQNQQQQQEQEVDLVPVFKYLGDGVKNIFRSIGKFLGAIFHFFVLFLIFIKDNIILLAIMIIIGAGLGYYLDSKSEEIYSAELRVKPYFSSSSQLIANVELYNSLVGEEEFEKLGKELGISAEQAAQIKKFEINPSYTDNELLIEYDKITKNTDSTALVNYSFEGFKNSKREIDYEYYLVDVVGTDRETVMTAAEKAVVVRENSAIKAEKEARIENVNFDIKVLRYQLTELDSIINSVQQAIRKEDKDDGGVNTNLYLGDQKTTTSLKDLFEQKQDIQIRLNQNRLEKKYYENTINIVSQFVKRGKIKDINHKVVLAIVFFGLGLLIALVPVLWKALNNYQKR</sequence>
<name>A0A1W6MM13_9FLAO</name>
<proteinExistence type="predicted"/>
<dbReference type="RefSeq" id="WP_085767325.1">
    <property type="nucleotide sequence ID" value="NZ_CP019344.1"/>
</dbReference>
<dbReference type="AlphaFoldDB" id="A0A1W6MM13"/>
<protein>
    <submittedName>
        <fullName evidence="2">Uncharacterized protein</fullName>
    </submittedName>
</protein>
<accession>A0A1W6MM13</accession>
<organism evidence="2 3">
    <name type="scientific">Nonlabens spongiae</name>
    <dbReference type="NCBI Taxonomy" id="331648"/>
    <lineage>
        <taxon>Bacteria</taxon>
        <taxon>Pseudomonadati</taxon>
        <taxon>Bacteroidota</taxon>
        <taxon>Flavobacteriia</taxon>
        <taxon>Flavobacteriales</taxon>
        <taxon>Flavobacteriaceae</taxon>
        <taxon>Nonlabens</taxon>
    </lineage>
</organism>
<evidence type="ECO:0000313" key="2">
    <source>
        <dbReference type="EMBL" id="ARN78519.1"/>
    </source>
</evidence>
<evidence type="ECO:0000313" key="3">
    <source>
        <dbReference type="Proteomes" id="UP000193431"/>
    </source>
</evidence>
<dbReference type="EMBL" id="CP019344">
    <property type="protein sequence ID" value="ARN78519.1"/>
    <property type="molecule type" value="Genomic_DNA"/>
</dbReference>
<dbReference type="Proteomes" id="UP000193431">
    <property type="component" value="Chromosome"/>
</dbReference>
<dbReference type="STRING" id="331648.BST97_11265"/>
<gene>
    <name evidence="2" type="ORF">BST97_11265</name>
</gene>
<reference evidence="2 3" key="1">
    <citation type="submission" date="2016-11" db="EMBL/GenBank/DDBJ databases">
        <title>Trade-off between light-utilization and light-protection in marine flavobacteria.</title>
        <authorList>
            <person name="Kumagai Y."/>
        </authorList>
    </citation>
    <scope>NUCLEOTIDE SEQUENCE [LARGE SCALE GENOMIC DNA]</scope>
    <source>
        <strain evidence="2 3">JCM 13191</strain>
    </source>
</reference>
<feature type="transmembrane region" description="Helical" evidence="1">
    <location>
        <begin position="29"/>
        <end position="49"/>
    </location>
</feature>